<dbReference type="PIRSF" id="PIRSF029895">
    <property type="entry name" value="SpoIV"/>
    <property type="match status" value="1"/>
</dbReference>
<dbReference type="AlphaFoldDB" id="A0A498R4N9"/>
<protein>
    <submittedName>
        <fullName evidence="2">Putative stage iv sporulation yqfd</fullName>
    </submittedName>
</protein>
<proteinExistence type="predicted"/>
<organism evidence="2 3">
    <name type="scientific">Lucifera butyrica</name>
    <dbReference type="NCBI Taxonomy" id="1351585"/>
    <lineage>
        <taxon>Bacteria</taxon>
        <taxon>Bacillati</taxon>
        <taxon>Bacillota</taxon>
        <taxon>Negativicutes</taxon>
        <taxon>Veillonellales</taxon>
        <taxon>Veillonellaceae</taxon>
        <taxon>Lucifera</taxon>
    </lineage>
</organism>
<name>A0A498R4N9_9FIRM</name>
<keyword evidence="3" id="KW-1185">Reference proteome</keyword>
<dbReference type="NCBIfam" id="TIGR02876">
    <property type="entry name" value="spore_yqfD"/>
    <property type="match status" value="1"/>
</dbReference>
<gene>
    <name evidence="2" type="ORF">LUCI_1300</name>
</gene>
<dbReference type="Pfam" id="PF06898">
    <property type="entry name" value="YqfD"/>
    <property type="match status" value="1"/>
</dbReference>
<evidence type="ECO:0000313" key="2">
    <source>
        <dbReference type="EMBL" id="VBB06085.1"/>
    </source>
</evidence>
<sequence length="411" mass="46084">MLAMLTYTVLNYINGIIRIRVSGTMPEKFINLCMAQNIFLWGIIKLDGDLYVNLRLPDFLRIRPLVKRSQTQVRVIHYKGLPFILKRIKHRKALLAGALLFAVILQVLSSYVWFVDISGAHSPLENEIREVLIENGLHPGVNKDKINSKALENTLLLKFPQLAWTGIHFTGTRAFVEVVEKTMPPAEDKNPSNIIADKDGIVTEIIAISGQPLVKKGDTVKKGDLLIKGVMPVLPPATGPEHSPGVTPPVPEQLVKAKGIVKARVWYEGYGEGYLKQEVFEPTGNQTVAIMLRLGSRQYILKQAAKNTYRYFNTEVIEKKLPWWRNSNFAVESNIIVYHELAPVLQEQSAEEARNEAKAKAMRAVQALVSKNAYILSRRVEVINTPEPNPVRVKASIEAIEDIGQNVSITQ</sequence>
<dbReference type="EMBL" id="UPPP01000061">
    <property type="protein sequence ID" value="VBB06085.1"/>
    <property type="molecule type" value="Genomic_DNA"/>
</dbReference>
<keyword evidence="1" id="KW-0812">Transmembrane</keyword>
<dbReference type="Proteomes" id="UP000277811">
    <property type="component" value="Unassembled WGS sequence"/>
</dbReference>
<dbReference type="InterPro" id="IPR010690">
    <property type="entry name" value="YqfD"/>
</dbReference>
<evidence type="ECO:0000313" key="3">
    <source>
        <dbReference type="Proteomes" id="UP000277811"/>
    </source>
</evidence>
<feature type="transmembrane region" description="Helical" evidence="1">
    <location>
        <begin position="93"/>
        <end position="114"/>
    </location>
</feature>
<evidence type="ECO:0000256" key="1">
    <source>
        <dbReference type="SAM" id="Phobius"/>
    </source>
</evidence>
<accession>A0A498R4N9</accession>
<reference evidence="2 3" key="1">
    <citation type="submission" date="2018-06" db="EMBL/GenBank/DDBJ databases">
        <authorList>
            <person name="Strepis N."/>
        </authorList>
    </citation>
    <scope>NUCLEOTIDE SEQUENCE [LARGE SCALE GENOMIC DNA]</scope>
    <source>
        <strain evidence="2">LUCI</strain>
    </source>
</reference>
<keyword evidence="1" id="KW-0472">Membrane</keyword>
<keyword evidence="1" id="KW-1133">Transmembrane helix</keyword>